<sequence>MPDPAPRREDQDRIDPAFRNGSITAVGIIIGFSLSFLSRWATNPAGWSAVDLFPVVPIVAGIMLQLKALADLLSIASLQLANYNRAKNLFLAGLVLAAIGIAVAIILDAAGISQQHLIG</sequence>
<protein>
    <submittedName>
        <fullName evidence="2">Uncharacterized protein</fullName>
    </submittedName>
</protein>
<keyword evidence="3" id="KW-1185">Reference proteome</keyword>
<evidence type="ECO:0000256" key="1">
    <source>
        <dbReference type="SAM" id="Phobius"/>
    </source>
</evidence>
<keyword evidence="1" id="KW-0812">Transmembrane</keyword>
<organism evidence="2 3">
    <name type="scientific">Inquilinus ginsengisoli</name>
    <dbReference type="NCBI Taxonomy" id="363840"/>
    <lineage>
        <taxon>Bacteria</taxon>
        <taxon>Pseudomonadati</taxon>
        <taxon>Pseudomonadota</taxon>
        <taxon>Alphaproteobacteria</taxon>
        <taxon>Rhodospirillales</taxon>
        <taxon>Rhodospirillaceae</taxon>
        <taxon>Inquilinus</taxon>
    </lineage>
</organism>
<evidence type="ECO:0000313" key="3">
    <source>
        <dbReference type="Proteomes" id="UP001262410"/>
    </source>
</evidence>
<comment type="caution">
    <text evidence="2">The sequence shown here is derived from an EMBL/GenBank/DDBJ whole genome shotgun (WGS) entry which is preliminary data.</text>
</comment>
<proteinExistence type="predicted"/>
<reference evidence="2 3" key="1">
    <citation type="submission" date="2023-07" db="EMBL/GenBank/DDBJ databases">
        <title>Sorghum-associated microbial communities from plants grown in Nebraska, USA.</title>
        <authorList>
            <person name="Schachtman D."/>
        </authorList>
    </citation>
    <scope>NUCLEOTIDE SEQUENCE [LARGE SCALE GENOMIC DNA]</scope>
    <source>
        <strain evidence="2 3">584</strain>
    </source>
</reference>
<dbReference type="Proteomes" id="UP001262410">
    <property type="component" value="Unassembled WGS sequence"/>
</dbReference>
<feature type="transmembrane region" description="Helical" evidence="1">
    <location>
        <begin position="21"/>
        <end position="40"/>
    </location>
</feature>
<keyword evidence="1" id="KW-1133">Transmembrane helix</keyword>
<feature type="transmembrane region" description="Helical" evidence="1">
    <location>
        <begin position="52"/>
        <end position="76"/>
    </location>
</feature>
<keyword evidence="1" id="KW-0472">Membrane</keyword>
<dbReference type="RefSeq" id="WP_309792692.1">
    <property type="nucleotide sequence ID" value="NZ_JAVDPW010000002.1"/>
</dbReference>
<feature type="transmembrane region" description="Helical" evidence="1">
    <location>
        <begin position="88"/>
        <end position="107"/>
    </location>
</feature>
<evidence type="ECO:0000313" key="2">
    <source>
        <dbReference type="EMBL" id="MDR6288678.1"/>
    </source>
</evidence>
<gene>
    <name evidence="2" type="ORF">E9232_001185</name>
</gene>
<accession>A0ABU1JJ88</accession>
<dbReference type="EMBL" id="JAVDPW010000002">
    <property type="protein sequence ID" value="MDR6288678.1"/>
    <property type="molecule type" value="Genomic_DNA"/>
</dbReference>
<name>A0ABU1JJ88_9PROT</name>